<protein>
    <submittedName>
        <fullName evidence="2">Uncharacterized protein</fullName>
    </submittedName>
</protein>
<dbReference type="AlphaFoldDB" id="A0A383F4M1"/>
<gene>
    <name evidence="2" type="ORF">METZ01_LOCUS516931</name>
</gene>
<dbReference type="EMBL" id="UINC01231512">
    <property type="protein sequence ID" value="SVE64077.1"/>
    <property type="molecule type" value="Genomic_DNA"/>
</dbReference>
<reference evidence="2" key="1">
    <citation type="submission" date="2018-05" db="EMBL/GenBank/DDBJ databases">
        <authorList>
            <person name="Lanie J.A."/>
            <person name="Ng W.-L."/>
            <person name="Kazmierczak K.M."/>
            <person name="Andrzejewski T.M."/>
            <person name="Davidsen T.M."/>
            <person name="Wayne K.J."/>
            <person name="Tettelin H."/>
            <person name="Glass J.I."/>
            <person name="Rusch D."/>
            <person name="Podicherti R."/>
            <person name="Tsui H.-C.T."/>
            <person name="Winkler M.E."/>
        </authorList>
    </citation>
    <scope>NUCLEOTIDE SEQUENCE</scope>
</reference>
<organism evidence="2">
    <name type="scientific">marine metagenome</name>
    <dbReference type="NCBI Taxonomy" id="408172"/>
    <lineage>
        <taxon>unclassified sequences</taxon>
        <taxon>metagenomes</taxon>
        <taxon>ecological metagenomes</taxon>
    </lineage>
</organism>
<proteinExistence type="predicted"/>
<feature type="non-terminal residue" evidence="2">
    <location>
        <position position="205"/>
    </location>
</feature>
<evidence type="ECO:0000256" key="1">
    <source>
        <dbReference type="SAM" id="MobiDB-lite"/>
    </source>
</evidence>
<evidence type="ECO:0000313" key="2">
    <source>
        <dbReference type="EMBL" id="SVE64077.1"/>
    </source>
</evidence>
<name>A0A383F4M1_9ZZZZ</name>
<feature type="region of interest" description="Disordered" evidence="1">
    <location>
        <begin position="144"/>
        <end position="172"/>
    </location>
</feature>
<sequence length="205" mass="23292">MRKITLTIVLIFISLNISAAISQSGITNLKQLDSNGIIGLISGNQLTGFISDGPFQGPVVQTFFKNGKYETIFEDKIYKGVWKVENKKYCSKNNTASNFNCVYWYTGNKDGGTYAYIIAQGKIFHQYHEVRSVEEARKIREAEAEEKRIADAKEAEQEKKKAEKKDTSENKDVKSYRELKKLFYSLSNPKIPRASVENLVQLNNS</sequence>
<accession>A0A383F4M1</accession>